<accession>A0A0R1LVE1</accession>
<gene>
    <name evidence="2" type="ORF">FD04_GL001588</name>
</gene>
<dbReference type="InterPro" id="IPR016040">
    <property type="entry name" value="NAD(P)-bd_dom"/>
</dbReference>
<dbReference type="Pfam" id="PF13460">
    <property type="entry name" value="NAD_binding_10"/>
    <property type="match status" value="1"/>
</dbReference>
<dbReference type="PANTHER" id="PTHR47129:SF1">
    <property type="entry name" value="NMRA-LIKE DOMAIN-CONTAINING PROTEIN"/>
    <property type="match status" value="1"/>
</dbReference>
<organism evidence="2 3">
    <name type="scientific">Secundilactobacillus odoratitofui DSM 19909 = JCM 15043</name>
    <dbReference type="NCBI Taxonomy" id="1423776"/>
    <lineage>
        <taxon>Bacteria</taxon>
        <taxon>Bacillati</taxon>
        <taxon>Bacillota</taxon>
        <taxon>Bacilli</taxon>
        <taxon>Lactobacillales</taxon>
        <taxon>Lactobacillaceae</taxon>
        <taxon>Secundilactobacillus</taxon>
    </lineage>
</organism>
<comment type="caution">
    <text evidence="2">The sequence shown here is derived from an EMBL/GenBank/DDBJ whole genome shotgun (WGS) entry which is preliminary data.</text>
</comment>
<dbReference type="PANTHER" id="PTHR47129">
    <property type="entry name" value="QUINONE OXIDOREDUCTASE 2"/>
    <property type="match status" value="1"/>
</dbReference>
<dbReference type="Proteomes" id="UP000051160">
    <property type="component" value="Unassembled WGS sequence"/>
</dbReference>
<dbReference type="InterPro" id="IPR036291">
    <property type="entry name" value="NAD(P)-bd_dom_sf"/>
</dbReference>
<feature type="domain" description="NAD(P)-binding" evidence="1">
    <location>
        <begin position="35"/>
        <end position="188"/>
    </location>
</feature>
<reference evidence="2 3" key="1">
    <citation type="journal article" date="2015" name="Genome Announc.">
        <title>Expanding the biotechnology potential of lactobacilli through comparative genomics of 213 strains and associated genera.</title>
        <authorList>
            <person name="Sun Z."/>
            <person name="Harris H.M."/>
            <person name="McCann A."/>
            <person name="Guo C."/>
            <person name="Argimon S."/>
            <person name="Zhang W."/>
            <person name="Yang X."/>
            <person name="Jeffery I.B."/>
            <person name="Cooney J.C."/>
            <person name="Kagawa T.F."/>
            <person name="Liu W."/>
            <person name="Song Y."/>
            <person name="Salvetti E."/>
            <person name="Wrobel A."/>
            <person name="Rasinkangas P."/>
            <person name="Parkhill J."/>
            <person name="Rea M.C."/>
            <person name="O'Sullivan O."/>
            <person name="Ritari J."/>
            <person name="Douillard F.P."/>
            <person name="Paul Ross R."/>
            <person name="Yang R."/>
            <person name="Briner A.E."/>
            <person name="Felis G.E."/>
            <person name="de Vos W.M."/>
            <person name="Barrangou R."/>
            <person name="Klaenhammer T.R."/>
            <person name="Caufield P.W."/>
            <person name="Cui Y."/>
            <person name="Zhang H."/>
            <person name="O'Toole P.W."/>
        </authorList>
    </citation>
    <scope>NUCLEOTIDE SEQUENCE [LARGE SCALE GENOMIC DNA]</scope>
    <source>
        <strain evidence="2 3">DSM 19909</strain>
    </source>
</reference>
<name>A0A0R1LVE1_9LACO</name>
<dbReference type="PATRIC" id="fig|1423776.4.peg.1607"/>
<protein>
    <submittedName>
        <fullName evidence="2">Quinone oxidoreductase 2</fullName>
    </submittedName>
</protein>
<evidence type="ECO:0000313" key="3">
    <source>
        <dbReference type="Proteomes" id="UP000051160"/>
    </source>
</evidence>
<dbReference type="AlphaFoldDB" id="A0A0R1LVE1"/>
<keyword evidence="3" id="KW-1185">Reference proteome</keyword>
<sequence>MSDCVVILLITGYLKSNTESKLKEVFKMTTYAVTGITGKFGSEALKTLTQFVSANDVIGIARNVKKAQAMVPAGVTVRQGDYSDKASMVSALAGVDKLLFVSSQPGAEVPRQQQHQNVIDAAKSAGVSYVAYTSYAHIETAKSPLADDHRYTEKAIMDAGLAHSFLRNNWYLENDLAPIQSALKGQPFVYAGTGRVGWAAEKDYAQAAAKVMTLTQPKDIYEFAGAPRYYSDLAEVVKTVSDRSFEVQAISEDDYQKSLEDSGMDAGTSAVVTSLQSLISSGDLDEDNQDLPDVLGRPLTDLAEVIKANQE</sequence>
<evidence type="ECO:0000313" key="2">
    <source>
        <dbReference type="EMBL" id="KRK97555.1"/>
    </source>
</evidence>
<dbReference type="STRING" id="1423776.FD04_GL001588"/>
<evidence type="ECO:0000259" key="1">
    <source>
        <dbReference type="Pfam" id="PF13460"/>
    </source>
</evidence>
<dbReference type="InterPro" id="IPR052718">
    <property type="entry name" value="NmrA-type_oxidoreductase"/>
</dbReference>
<proteinExistence type="predicted"/>
<dbReference type="SUPFAM" id="SSF51735">
    <property type="entry name" value="NAD(P)-binding Rossmann-fold domains"/>
    <property type="match status" value="1"/>
</dbReference>
<dbReference type="EMBL" id="AZEE01000029">
    <property type="protein sequence ID" value="KRK97555.1"/>
    <property type="molecule type" value="Genomic_DNA"/>
</dbReference>
<dbReference type="Gene3D" id="3.90.25.10">
    <property type="entry name" value="UDP-galactose 4-epimerase, domain 1"/>
    <property type="match status" value="1"/>
</dbReference>
<dbReference type="Gene3D" id="3.40.50.720">
    <property type="entry name" value="NAD(P)-binding Rossmann-like Domain"/>
    <property type="match status" value="1"/>
</dbReference>